<dbReference type="Pfam" id="PF19279">
    <property type="entry name" value="YegS_C"/>
    <property type="match status" value="1"/>
</dbReference>
<dbReference type="RefSeq" id="WP_422919692.1">
    <property type="nucleotide sequence ID" value="NZ_JAMZEJ010000005.1"/>
</dbReference>
<comment type="caution">
    <text evidence="6">The sequence shown here is derived from an EMBL/GenBank/DDBJ whole genome shotgun (WGS) entry which is preliminary data.</text>
</comment>
<dbReference type="EMBL" id="JAMZEJ010000005">
    <property type="protein sequence ID" value="MCQ8240944.1"/>
    <property type="molecule type" value="Genomic_DNA"/>
</dbReference>
<dbReference type="Gene3D" id="2.60.200.40">
    <property type="match status" value="1"/>
</dbReference>
<dbReference type="SMART" id="SM00046">
    <property type="entry name" value="DAGKc"/>
    <property type="match status" value="1"/>
</dbReference>
<evidence type="ECO:0000256" key="2">
    <source>
        <dbReference type="ARBA" id="ARBA00022741"/>
    </source>
</evidence>
<gene>
    <name evidence="6" type="ORF">NFI88_08860</name>
</gene>
<keyword evidence="3 6" id="KW-0418">Kinase</keyword>
<keyword evidence="2" id="KW-0547">Nucleotide-binding</keyword>
<dbReference type="InterPro" id="IPR017438">
    <property type="entry name" value="ATP-NAD_kinase_N"/>
</dbReference>
<dbReference type="Proteomes" id="UP001524547">
    <property type="component" value="Unassembled WGS sequence"/>
</dbReference>
<evidence type="ECO:0000256" key="1">
    <source>
        <dbReference type="ARBA" id="ARBA00022679"/>
    </source>
</evidence>
<dbReference type="InterPro" id="IPR050187">
    <property type="entry name" value="Lipid_Phosphate_FormReg"/>
</dbReference>
<proteinExistence type="predicted"/>
<reference evidence="6 7" key="1">
    <citation type="submission" date="2022-06" db="EMBL/GenBank/DDBJ databases">
        <title>Rhizosaccharibacter gen. nov. sp. nov. KSS12, endophytic bacteria isolated from sugarcane.</title>
        <authorList>
            <person name="Pitiwittayakul N."/>
        </authorList>
    </citation>
    <scope>NUCLEOTIDE SEQUENCE [LARGE SCALE GENOMIC DNA]</scope>
    <source>
        <strain evidence="6 7">KSS12</strain>
    </source>
</reference>
<dbReference type="SUPFAM" id="SSF111331">
    <property type="entry name" value="NAD kinase/diacylglycerol kinase-like"/>
    <property type="match status" value="1"/>
</dbReference>
<name>A0ABT1VYY5_9PROT</name>
<keyword evidence="1" id="KW-0808">Transferase</keyword>
<dbReference type="PANTHER" id="PTHR12358:SF106">
    <property type="entry name" value="LIPID KINASE YEGS"/>
    <property type="match status" value="1"/>
</dbReference>
<dbReference type="GO" id="GO:0016301">
    <property type="term" value="F:kinase activity"/>
    <property type="evidence" value="ECO:0007669"/>
    <property type="project" value="UniProtKB-KW"/>
</dbReference>
<evidence type="ECO:0000313" key="7">
    <source>
        <dbReference type="Proteomes" id="UP001524547"/>
    </source>
</evidence>
<dbReference type="PROSITE" id="PS50146">
    <property type="entry name" value="DAGK"/>
    <property type="match status" value="1"/>
</dbReference>
<protein>
    <submittedName>
        <fullName evidence="6">Diacylglycerol kinase family lipid kinase</fullName>
    </submittedName>
</protein>
<dbReference type="InterPro" id="IPR016064">
    <property type="entry name" value="NAD/diacylglycerol_kinase_sf"/>
</dbReference>
<evidence type="ECO:0000313" key="6">
    <source>
        <dbReference type="EMBL" id="MCQ8240944.1"/>
    </source>
</evidence>
<sequence>MFRAHPAAPAPMLVIYNPTAGRRRAARLWRVLDVLVGHGVALELVETTHAGHARALARDAARRGAELVVAAGGDGTVAEVTDGLGAGATRLGIIPIGTANVLAHELRLPTDPGSVAAALIGGRTRTLWPGRLSGPGGERLFVQMLGVGFDAQVVHHVSGPVKRALGRGAYVAQTLRELPRYRFAAIHVRLDGRERSAGSVIVSKGCLYGGPYRLAPDAVPDSPGFSVALFAEGGIGQALLAGMALPLNLLPRLPGLRIERAHRVELMGDQDLPAQADGDPAGTTPLRIDDAPGPVAVMVGR</sequence>
<evidence type="ECO:0000256" key="3">
    <source>
        <dbReference type="ARBA" id="ARBA00022777"/>
    </source>
</evidence>
<keyword evidence="4" id="KW-0067">ATP-binding</keyword>
<accession>A0ABT1VYY5</accession>
<dbReference type="InterPro" id="IPR001206">
    <property type="entry name" value="Diacylglycerol_kinase_cat_dom"/>
</dbReference>
<feature type="domain" description="DAGKc" evidence="5">
    <location>
        <begin position="7"/>
        <end position="136"/>
    </location>
</feature>
<organism evidence="6 7">
    <name type="scientific">Rhizosaccharibacter radicis</name>
    <dbReference type="NCBI Taxonomy" id="2782605"/>
    <lineage>
        <taxon>Bacteria</taxon>
        <taxon>Pseudomonadati</taxon>
        <taxon>Pseudomonadota</taxon>
        <taxon>Alphaproteobacteria</taxon>
        <taxon>Acetobacterales</taxon>
        <taxon>Acetobacteraceae</taxon>
        <taxon>Rhizosaccharibacter</taxon>
    </lineage>
</organism>
<keyword evidence="7" id="KW-1185">Reference proteome</keyword>
<dbReference type="PANTHER" id="PTHR12358">
    <property type="entry name" value="SPHINGOSINE KINASE"/>
    <property type="match status" value="1"/>
</dbReference>
<dbReference type="Gene3D" id="3.40.50.10330">
    <property type="entry name" value="Probable inorganic polyphosphate/atp-NAD kinase, domain 1"/>
    <property type="match status" value="1"/>
</dbReference>
<dbReference type="Pfam" id="PF00781">
    <property type="entry name" value="DAGK_cat"/>
    <property type="match status" value="1"/>
</dbReference>
<dbReference type="InterPro" id="IPR045540">
    <property type="entry name" value="YegS/DAGK_C"/>
</dbReference>
<evidence type="ECO:0000259" key="5">
    <source>
        <dbReference type="PROSITE" id="PS50146"/>
    </source>
</evidence>
<evidence type="ECO:0000256" key="4">
    <source>
        <dbReference type="ARBA" id="ARBA00022840"/>
    </source>
</evidence>